<evidence type="ECO:0000313" key="3">
    <source>
        <dbReference type="Proteomes" id="UP001140949"/>
    </source>
</evidence>
<feature type="transmembrane region" description="Helical" evidence="1">
    <location>
        <begin position="12"/>
        <end position="31"/>
    </location>
</feature>
<evidence type="ECO:0000313" key="2">
    <source>
        <dbReference type="EMBL" id="KAJ6796855.1"/>
    </source>
</evidence>
<name>A0AAX6DYU1_IRIPA</name>
<dbReference type="Proteomes" id="UP001140949">
    <property type="component" value="Unassembled WGS sequence"/>
</dbReference>
<keyword evidence="1" id="KW-0812">Transmembrane</keyword>
<keyword evidence="1" id="KW-1133">Transmembrane helix</keyword>
<gene>
    <name evidence="2" type="ORF">M6B38_220600</name>
</gene>
<accession>A0AAX6DYU1</accession>
<dbReference type="AlphaFoldDB" id="A0AAX6DYU1"/>
<keyword evidence="1" id="KW-0472">Membrane</keyword>
<keyword evidence="3" id="KW-1185">Reference proteome</keyword>
<reference evidence="2" key="1">
    <citation type="journal article" date="2023" name="GigaByte">
        <title>Genome assembly of the bearded iris, Iris pallida Lam.</title>
        <authorList>
            <person name="Bruccoleri R.E."/>
            <person name="Oakeley E.J."/>
            <person name="Faust A.M.E."/>
            <person name="Altorfer M."/>
            <person name="Dessus-Babus S."/>
            <person name="Burckhardt D."/>
            <person name="Oertli M."/>
            <person name="Naumann U."/>
            <person name="Petersen F."/>
            <person name="Wong J."/>
        </authorList>
    </citation>
    <scope>NUCLEOTIDE SEQUENCE</scope>
    <source>
        <strain evidence="2">GSM-AAB239-AS_SAM_17_03QT</strain>
    </source>
</reference>
<sequence length="36" mass="4136">MMPYLYEDGILCYHGVLILILRAVSIPYHLVVLCTI</sequence>
<proteinExistence type="predicted"/>
<dbReference type="EMBL" id="JANAVB010041219">
    <property type="protein sequence ID" value="KAJ6796855.1"/>
    <property type="molecule type" value="Genomic_DNA"/>
</dbReference>
<organism evidence="2 3">
    <name type="scientific">Iris pallida</name>
    <name type="common">Sweet iris</name>
    <dbReference type="NCBI Taxonomy" id="29817"/>
    <lineage>
        <taxon>Eukaryota</taxon>
        <taxon>Viridiplantae</taxon>
        <taxon>Streptophyta</taxon>
        <taxon>Embryophyta</taxon>
        <taxon>Tracheophyta</taxon>
        <taxon>Spermatophyta</taxon>
        <taxon>Magnoliopsida</taxon>
        <taxon>Liliopsida</taxon>
        <taxon>Asparagales</taxon>
        <taxon>Iridaceae</taxon>
        <taxon>Iridoideae</taxon>
        <taxon>Irideae</taxon>
        <taxon>Iris</taxon>
    </lineage>
</organism>
<reference evidence="2" key="2">
    <citation type="submission" date="2023-04" db="EMBL/GenBank/DDBJ databases">
        <authorList>
            <person name="Bruccoleri R.E."/>
            <person name="Oakeley E.J."/>
            <person name="Faust A.-M."/>
            <person name="Dessus-Babus S."/>
            <person name="Altorfer M."/>
            <person name="Burckhardt D."/>
            <person name="Oertli M."/>
            <person name="Naumann U."/>
            <person name="Petersen F."/>
            <person name="Wong J."/>
        </authorList>
    </citation>
    <scope>NUCLEOTIDE SEQUENCE</scope>
    <source>
        <strain evidence="2">GSM-AAB239-AS_SAM_17_03QT</strain>
        <tissue evidence="2">Leaf</tissue>
    </source>
</reference>
<protein>
    <submittedName>
        <fullName evidence="2">Uncharacterized protein</fullName>
    </submittedName>
</protein>
<comment type="caution">
    <text evidence="2">The sequence shown here is derived from an EMBL/GenBank/DDBJ whole genome shotgun (WGS) entry which is preliminary data.</text>
</comment>
<evidence type="ECO:0000256" key="1">
    <source>
        <dbReference type="SAM" id="Phobius"/>
    </source>
</evidence>